<sequence>MTLSNFSVKIGITDTINNMSLAESAVSVEIASVAAAELLDACHRLIPQLSSSAKPMTNSELLEIVNSESTLMFVARVNNEIVGLLTLAIFRIPTAMRAWIEDVVVDSSARGHGVGEALNLAAIAEAKRRGAKTVDLTSRPSREAANKLYQRIGFVERDTNVYRFDVQ</sequence>
<evidence type="ECO:0000256" key="2">
    <source>
        <dbReference type="ARBA" id="ARBA00023315"/>
    </source>
</evidence>
<reference evidence="4" key="1">
    <citation type="submission" date="2020-05" db="EMBL/GenBank/DDBJ databases">
        <authorList>
            <person name="Chiriac C."/>
            <person name="Salcher M."/>
            <person name="Ghai R."/>
            <person name="Kavagutti S V."/>
        </authorList>
    </citation>
    <scope>NUCLEOTIDE SEQUENCE</scope>
</reference>
<dbReference type="PROSITE" id="PS51186">
    <property type="entry name" value="GNAT"/>
    <property type="match status" value="1"/>
</dbReference>
<organism evidence="4">
    <name type="scientific">freshwater metagenome</name>
    <dbReference type="NCBI Taxonomy" id="449393"/>
    <lineage>
        <taxon>unclassified sequences</taxon>
        <taxon>metagenomes</taxon>
        <taxon>ecological metagenomes</taxon>
    </lineage>
</organism>
<evidence type="ECO:0000256" key="1">
    <source>
        <dbReference type="ARBA" id="ARBA00022679"/>
    </source>
</evidence>
<accession>A0A6J6HIE5</accession>
<dbReference type="Gene3D" id="3.40.630.30">
    <property type="match status" value="1"/>
</dbReference>
<evidence type="ECO:0000259" key="3">
    <source>
        <dbReference type="PROSITE" id="PS51186"/>
    </source>
</evidence>
<dbReference type="EMBL" id="CAEZUN010000231">
    <property type="protein sequence ID" value="CAB4613551.1"/>
    <property type="molecule type" value="Genomic_DNA"/>
</dbReference>
<dbReference type="AlphaFoldDB" id="A0A6J6HIE5"/>
<protein>
    <submittedName>
        <fullName evidence="4">Unannotated protein</fullName>
    </submittedName>
</protein>
<gene>
    <name evidence="4" type="ORF">UFOPK1826_01421</name>
</gene>
<proteinExistence type="predicted"/>
<evidence type="ECO:0000313" key="4">
    <source>
        <dbReference type="EMBL" id="CAB4613551.1"/>
    </source>
</evidence>
<dbReference type="SUPFAM" id="SSF55729">
    <property type="entry name" value="Acyl-CoA N-acyltransferases (Nat)"/>
    <property type="match status" value="1"/>
</dbReference>
<dbReference type="InterPro" id="IPR000182">
    <property type="entry name" value="GNAT_dom"/>
</dbReference>
<dbReference type="InterPro" id="IPR016181">
    <property type="entry name" value="Acyl_CoA_acyltransferase"/>
</dbReference>
<dbReference type="PANTHER" id="PTHR43877">
    <property type="entry name" value="AMINOALKYLPHOSPHONATE N-ACETYLTRANSFERASE-RELATED-RELATED"/>
    <property type="match status" value="1"/>
</dbReference>
<dbReference type="GO" id="GO:0016747">
    <property type="term" value="F:acyltransferase activity, transferring groups other than amino-acyl groups"/>
    <property type="evidence" value="ECO:0007669"/>
    <property type="project" value="InterPro"/>
</dbReference>
<keyword evidence="1" id="KW-0808">Transferase</keyword>
<dbReference type="Pfam" id="PF00583">
    <property type="entry name" value="Acetyltransf_1"/>
    <property type="match status" value="1"/>
</dbReference>
<dbReference type="InterPro" id="IPR050832">
    <property type="entry name" value="Bact_Acetyltransf"/>
</dbReference>
<name>A0A6J6HIE5_9ZZZZ</name>
<dbReference type="CDD" id="cd04301">
    <property type="entry name" value="NAT_SF"/>
    <property type="match status" value="1"/>
</dbReference>
<keyword evidence="2" id="KW-0012">Acyltransferase</keyword>
<feature type="domain" description="N-acetyltransferase" evidence="3">
    <location>
        <begin position="28"/>
        <end position="167"/>
    </location>
</feature>